<dbReference type="InterPro" id="IPR029058">
    <property type="entry name" value="AB_hydrolase_fold"/>
</dbReference>
<keyword evidence="3" id="KW-1185">Reference proteome</keyword>
<dbReference type="Pfam" id="PF01738">
    <property type="entry name" value="DLH"/>
    <property type="match status" value="1"/>
</dbReference>
<evidence type="ECO:0000313" key="2">
    <source>
        <dbReference type="EMBL" id="SMX51196.1"/>
    </source>
</evidence>
<dbReference type="InterPro" id="IPR002925">
    <property type="entry name" value="Dienelactn_hydro"/>
</dbReference>
<dbReference type="SUPFAM" id="SSF53474">
    <property type="entry name" value="alpha/beta-Hydrolases"/>
    <property type="match status" value="1"/>
</dbReference>
<accession>A0A238LA67</accession>
<sequence>MTVSKNLVYFDGETELEGLVVTPENAGQGPLPLVIISHPWLGIDDFVRDLGDKIAQMGYIVFAIDIYGKGVRGKQHSDGHRLKEPFKKDPSLLLRRLQLGYDQAMATPGIDPDKVLAIGHCFGGMCVLEMAKLVGKIEAIISVHGVVKEAVNAPGPYNCKKAFILNGAVDPLVDPGDLAVLQDELSKDNVDWTVINFGRGGHGFTNPHANGSVPGIEFDTVLNARTWAFITSCLEETLG</sequence>
<keyword evidence="2" id="KW-0378">Hydrolase</keyword>
<evidence type="ECO:0000259" key="1">
    <source>
        <dbReference type="Pfam" id="PF01738"/>
    </source>
</evidence>
<feature type="domain" description="Dienelactone hydrolase" evidence="1">
    <location>
        <begin position="17"/>
        <end position="235"/>
    </location>
</feature>
<protein>
    <submittedName>
        <fullName evidence="2">Dienelactone hydrolase family protein</fullName>
    </submittedName>
</protein>
<gene>
    <name evidence="2" type="ORF">COL8621_03726</name>
</gene>
<reference evidence="3" key="1">
    <citation type="submission" date="2017-05" db="EMBL/GenBank/DDBJ databases">
        <authorList>
            <person name="Rodrigo-Torres L."/>
            <person name="Arahal R. D."/>
            <person name="Lucena T."/>
        </authorList>
    </citation>
    <scope>NUCLEOTIDE SEQUENCE [LARGE SCALE GENOMIC DNA]</scope>
    <source>
        <strain evidence="3">CECT 8621</strain>
    </source>
</reference>
<dbReference type="EMBL" id="FXYE01000005">
    <property type="protein sequence ID" value="SMX51196.1"/>
    <property type="molecule type" value="Genomic_DNA"/>
</dbReference>
<proteinExistence type="predicted"/>
<dbReference type="AlphaFoldDB" id="A0A238LA67"/>
<dbReference type="Proteomes" id="UP000202922">
    <property type="component" value="Unassembled WGS sequence"/>
</dbReference>
<name>A0A238LA67_9RHOB</name>
<dbReference type="Gene3D" id="3.40.50.1820">
    <property type="entry name" value="alpha/beta hydrolase"/>
    <property type="match status" value="1"/>
</dbReference>
<organism evidence="2 3">
    <name type="scientific">Actibacterium lipolyticum</name>
    <dbReference type="NCBI Taxonomy" id="1524263"/>
    <lineage>
        <taxon>Bacteria</taxon>
        <taxon>Pseudomonadati</taxon>
        <taxon>Pseudomonadota</taxon>
        <taxon>Alphaproteobacteria</taxon>
        <taxon>Rhodobacterales</taxon>
        <taxon>Roseobacteraceae</taxon>
        <taxon>Actibacterium</taxon>
    </lineage>
</organism>
<dbReference type="PANTHER" id="PTHR22946">
    <property type="entry name" value="DIENELACTONE HYDROLASE DOMAIN-CONTAINING PROTEIN-RELATED"/>
    <property type="match status" value="1"/>
</dbReference>
<dbReference type="RefSeq" id="WP_176438541.1">
    <property type="nucleotide sequence ID" value="NZ_FXYE01000005.1"/>
</dbReference>
<dbReference type="InterPro" id="IPR050261">
    <property type="entry name" value="FrsA_esterase"/>
</dbReference>
<dbReference type="PANTHER" id="PTHR22946:SF0">
    <property type="entry name" value="DIENELACTONE HYDROLASE DOMAIN-CONTAINING PROTEIN"/>
    <property type="match status" value="1"/>
</dbReference>
<dbReference type="GO" id="GO:0016787">
    <property type="term" value="F:hydrolase activity"/>
    <property type="evidence" value="ECO:0007669"/>
    <property type="project" value="UniProtKB-KW"/>
</dbReference>
<evidence type="ECO:0000313" key="3">
    <source>
        <dbReference type="Proteomes" id="UP000202922"/>
    </source>
</evidence>